<accession>A0A1G2HIW8</accession>
<evidence type="ECO:0000256" key="1">
    <source>
        <dbReference type="PIRSR" id="PIRSR613078-1"/>
    </source>
</evidence>
<dbReference type="InterPro" id="IPR013078">
    <property type="entry name" value="His_Pase_superF_clade-1"/>
</dbReference>
<dbReference type="SMART" id="SM00855">
    <property type="entry name" value="PGAM"/>
    <property type="match status" value="1"/>
</dbReference>
<sequence length="207" mass="24037">MKKIQYLEFDTELPKELKNRYFIMRHGESKANVAGILLSHPKDGTVTFGLSEKGKQQVKDSILKNDILDSDVIIYSSDFLRAKETAEIIKKLLGTKKVALHKNLRERYFGKFDKTDLKNLNIVWKKDKISAYNKYNGVESPNEVFKRTINLINKLEEKFQNKKILLVSHGDVLQILQTGLLKKSLSKHRQIPHLKIAEIRELKLTNY</sequence>
<dbReference type="SUPFAM" id="SSF53254">
    <property type="entry name" value="Phosphoglycerate mutase-like"/>
    <property type="match status" value="1"/>
</dbReference>
<dbReference type="Gene3D" id="3.40.50.1240">
    <property type="entry name" value="Phosphoglycerate mutase-like"/>
    <property type="match status" value="1"/>
</dbReference>
<dbReference type="PANTHER" id="PTHR47821:SF2">
    <property type="entry name" value="PHOSPHOGLYCERATE MUTASE FAMILY PROTEIN"/>
    <property type="match status" value="1"/>
</dbReference>
<protein>
    <recommendedName>
        <fullName evidence="5">Phosphoglycerate mutase</fullName>
    </recommendedName>
</protein>
<feature type="binding site" evidence="2">
    <location>
        <begin position="25"/>
        <end position="32"/>
    </location>
    <ligand>
        <name>substrate</name>
    </ligand>
</feature>
<dbReference type="InterPro" id="IPR029033">
    <property type="entry name" value="His_PPase_superfam"/>
</dbReference>
<proteinExistence type="predicted"/>
<reference evidence="3 4" key="1">
    <citation type="journal article" date="2016" name="Nat. Commun.">
        <title>Thousands of microbial genomes shed light on interconnected biogeochemical processes in an aquifer system.</title>
        <authorList>
            <person name="Anantharaman K."/>
            <person name="Brown C.T."/>
            <person name="Hug L.A."/>
            <person name="Sharon I."/>
            <person name="Castelle C.J."/>
            <person name="Probst A.J."/>
            <person name="Thomas B.C."/>
            <person name="Singh A."/>
            <person name="Wilkins M.J."/>
            <person name="Karaoz U."/>
            <person name="Brodie E.L."/>
            <person name="Williams K.H."/>
            <person name="Hubbard S.S."/>
            <person name="Banfield J.F."/>
        </authorList>
    </citation>
    <scope>NUCLEOTIDE SEQUENCE [LARGE SCALE GENOMIC DNA]</scope>
</reference>
<dbReference type="AlphaFoldDB" id="A0A1G2HIW8"/>
<dbReference type="InterPro" id="IPR001345">
    <property type="entry name" value="PG/BPGM_mutase_AS"/>
</dbReference>
<organism evidence="3 4">
    <name type="scientific">Candidatus Staskawiczbacteria bacterium RIFCSPHIGHO2_01_FULL_34_27</name>
    <dbReference type="NCBI Taxonomy" id="1802199"/>
    <lineage>
        <taxon>Bacteria</taxon>
        <taxon>Candidatus Staskawicziibacteriota</taxon>
    </lineage>
</organism>
<feature type="active site" description="Tele-phosphohistidine intermediate" evidence="1">
    <location>
        <position position="26"/>
    </location>
</feature>
<dbReference type="PROSITE" id="PS00175">
    <property type="entry name" value="PG_MUTASE"/>
    <property type="match status" value="1"/>
</dbReference>
<evidence type="ECO:0008006" key="5">
    <source>
        <dbReference type="Google" id="ProtNLM"/>
    </source>
</evidence>
<dbReference type="Pfam" id="PF00300">
    <property type="entry name" value="His_Phos_1"/>
    <property type="match status" value="1"/>
</dbReference>
<feature type="binding site" evidence="2">
    <location>
        <position position="81"/>
    </location>
    <ligand>
        <name>substrate</name>
    </ligand>
</feature>
<dbReference type="PIRSF" id="PIRSF000709">
    <property type="entry name" value="6PFK_2-Ptase"/>
    <property type="match status" value="1"/>
</dbReference>
<dbReference type="PANTHER" id="PTHR47821">
    <property type="entry name" value="PHOSPHOGLYCERATE MUTASE FAMILY PROTEIN"/>
    <property type="match status" value="1"/>
</dbReference>
<dbReference type="EMBL" id="MHOL01000022">
    <property type="protein sequence ID" value="OGZ62435.1"/>
    <property type="molecule type" value="Genomic_DNA"/>
</dbReference>
<dbReference type="Proteomes" id="UP000178991">
    <property type="component" value="Unassembled WGS sequence"/>
</dbReference>
<evidence type="ECO:0000313" key="3">
    <source>
        <dbReference type="EMBL" id="OGZ62435.1"/>
    </source>
</evidence>
<evidence type="ECO:0000313" key="4">
    <source>
        <dbReference type="Proteomes" id="UP000178991"/>
    </source>
</evidence>
<evidence type="ECO:0000256" key="2">
    <source>
        <dbReference type="PIRSR" id="PIRSR613078-2"/>
    </source>
</evidence>
<comment type="caution">
    <text evidence="3">The sequence shown here is derived from an EMBL/GenBank/DDBJ whole genome shotgun (WGS) entry which is preliminary data.</text>
</comment>
<dbReference type="CDD" id="cd07067">
    <property type="entry name" value="HP_PGM_like"/>
    <property type="match status" value="1"/>
</dbReference>
<gene>
    <name evidence="3" type="ORF">A2639_01200</name>
</gene>
<dbReference type="GO" id="GO:0003824">
    <property type="term" value="F:catalytic activity"/>
    <property type="evidence" value="ECO:0007669"/>
    <property type="project" value="InterPro"/>
</dbReference>
<feature type="active site" description="Proton donor/acceptor" evidence="1">
    <location>
        <position position="106"/>
    </location>
</feature>
<name>A0A1G2HIW8_9BACT</name>